<comment type="caution">
    <text evidence="1">The sequence shown here is derived from an EMBL/GenBank/DDBJ whole genome shotgun (WGS) entry which is preliminary data.</text>
</comment>
<gene>
    <name evidence="1" type="ORF">LTR24_000422</name>
</gene>
<evidence type="ECO:0000313" key="1">
    <source>
        <dbReference type="EMBL" id="KAK5102190.1"/>
    </source>
</evidence>
<sequence>MAGFQAMLNGGMECHLAALSSPYGIIASFWDEKNQNMIEVGFTAFTDLGAWSQTAIGSSEVVSRIYEASKRHSAPTPCQSVEVNGESAEPRTNAYGVPQYQPHFATPLNFTMNDSPTQELYVNSMFDSLNWSNDWVDKNFPYTEAVFN</sequence>
<keyword evidence="2" id="KW-1185">Reference proteome</keyword>
<accession>A0ABR0KNR8</accession>
<reference evidence="1 2" key="1">
    <citation type="submission" date="2023-08" db="EMBL/GenBank/DDBJ databases">
        <title>Black Yeasts Isolated from many extreme environments.</title>
        <authorList>
            <person name="Coleine C."/>
            <person name="Stajich J.E."/>
            <person name="Selbmann L."/>
        </authorList>
    </citation>
    <scope>NUCLEOTIDE SEQUENCE [LARGE SCALE GENOMIC DNA]</scope>
    <source>
        <strain evidence="1 2">CCFEE 5885</strain>
    </source>
</reference>
<dbReference type="EMBL" id="JAVRRG010000003">
    <property type="protein sequence ID" value="KAK5102190.1"/>
    <property type="molecule type" value="Genomic_DNA"/>
</dbReference>
<protein>
    <submittedName>
        <fullName evidence="1">Uncharacterized protein</fullName>
    </submittedName>
</protein>
<name>A0ABR0KNR8_9EURO</name>
<dbReference type="Proteomes" id="UP001345013">
    <property type="component" value="Unassembled WGS sequence"/>
</dbReference>
<proteinExistence type="predicted"/>
<organism evidence="1 2">
    <name type="scientific">Lithohypha guttulata</name>
    <dbReference type="NCBI Taxonomy" id="1690604"/>
    <lineage>
        <taxon>Eukaryota</taxon>
        <taxon>Fungi</taxon>
        <taxon>Dikarya</taxon>
        <taxon>Ascomycota</taxon>
        <taxon>Pezizomycotina</taxon>
        <taxon>Eurotiomycetes</taxon>
        <taxon>Chaetothyriomycetidae</taxon>
        <taxon>Chaetothyriales</taxon>
        <taxon>Trichomeriaceae</taxon>
        <taxon>Lithohypha</taxon>
    </lineage>
</organism>
<evidence type="ECO:0000313" key="2">
    <source>
        <dbReference type="Proteomes" id="UP001345013"/>
    </source>
</evidence>